<keyword evidence="1" id="KW-1133">Transmembrane helix</keyword>
<accession>I3EGA1</accession>
<dbReference type="InParanoid" id="I3EGA1"/>
<keyword evidence="1" id="KW-0812">Transmembrane</keyword>
<keyword evidence="3" id="KW-1185">Reference proteome</keyword>
<evidence type="ECO:0000313" key="3">
    <source>
        <dbReference type="Proteomes" id="UP000002872"/>
    </source>
</evidence>
<dbReference type="Proteomes" id="UP000002872">
    <property type="component" value="Unassembled WGS sequence"/>
</dbReference>
<dbReference type="OMA" id="MEKYTEF"/>
<evidence type="ECO:0000313" key="2">
    <source>
        <dbReference type="EMBL" id="EIJ88248.1"/>
    </source>
</evidence>
<name>I3EGA1_NEMP3</name>
<dbReference type="VEuPathDB" id="MicrosporidiaDB:NEQG_01692"/>
<evidence type="ECO:0000256" key="1">
    <source>
        <dbReference type="SAM" id="Phobius"/>
    </source>
</evidence>
<gene>
    <name evidence="2" type="ORF">NEQG_01692</name>
</gene>
<proteinExistence type="predicted"/>
<keyword evidence="1" id="KW-0472">Membrane</keyword>
<dbReference type="AlphaFoldDB" id="I3EGA1"/>
<dbReference type="HOGENOM" id="CLU_1142845_0_0_1"/>
<sequence>MEKYTEFNDPVTGINPYIRQTKYRISLFSIIFSSILIKIVLYLPGFLYKYFFSGKFTNIANISNKKLSGGRVYLCTYTTIYDMRTLYCIFNNPMVYLVKGKNIIRVNKYGIERSTNTEEIKKAVSIGTTVVFLMGGGITNGKVYINTAIEQDISAISQYISLQYTPDITYNINLFGRWLYPQFTSKIGSFMYHLMFYATMKETPICKVRVAEALADLSEITQIEISNGLNSKTTQKFFSVFNE</sequence>
<feature type="transmembrane region" description="Helical" evidence="1">
    <location>
        <begin position="25"/>
        <end position="48"/>
    </location>
</feature>
<organism evidence="2 3">
    <name type="scientific">Nematocida parisii (strain ERTm3)</name>
    <name type="common">Nematode killer fungus</name>
    <dbReference type="NCBI Taxonomy" id="935791"/>
    <lineage>
        <taxon>Eukaryota</taxon>
        <taxon>Fungi</taxon>
        <taxon>Fungi incertae sedis</taxon>
        <taxon>Microsporidia</taxon>
        <taxon>Nematocida</taxon>
    </lineage>
</organism>
<protein>
    <submittedName>
        <fullName evidence="2">Uncharacterized protein</fullName>
    </submittedName>
</protein>
<dbReference type="EMBL" id="GL870879">
    <property type="protein sequence ID" value="EIJ88248.1"/>
    <property type="molecule type" value="Genomic_DNA"/>
</dbReference>
<reference evidence="2" key="1">
    <citation type="submission" date="2011-01" db="EMBL/GenBank/DDBJ databases">
        <title>The Genome Sequence of Nematocida parisii strain ERTm3.</title>
        <authorList>
            <consortium name="The Broad Institute Genome Sequencing Platform"/>
            <consortium name="The Broad Institute Genome Sequencing Center for Infectious Disease"/>
            <person name="Cuomo C."/>
            <person name="Troemel E."/>
            <person name="Young S.K."/>
            <person name="Zeng Q."/>
            <person name="Gargeya S."/>
            <person name="Fitzgerald M."/>
            <person name="Haas B."/>
            <person name="Abouelleil A."/>
            <person name="Alvarado L."/>
            <person name="Arachchi H.M."/>
            <person name="Berlin A."/>
            <person name="Chapman S.B."/>
            <person name="Gearin G."/>
            <person name="Goldberg J."/>
            <person name="Griggs A."/>
            <person name="Gujja S."/>
            <person name="Hansen M."/>
            <person name="Heiman D."/>
            <person name="Howarth C."/>
            <person name="Larimer J."/>
            <person name="Lui A."/>
            <person name="MacDonald P.J.P."/>
            <person name="McCowen C."/>
            <person name="Montmayeur A."/>
            <person name="Murphy C."/>
            <person name="Neiman D."/>
            <person name="Pearson M."/>
            <person name="Priest M."/>
            <person name="Roberts A."/>
            <person name="Saif S."/>
            <person name="Shea T."/>
            <person name="Sisk P."/>
            <person name="Stolte C."/>
            <person name="Sykes S."/>
            <person name="Wortman J."/>
            <person name="Nusbaum C."/>
            <person name="Birren B."/>
        </authorList>
    </citation>
    <scope>NUCLEOTIDE SEQUENCE</scope>
    <source>
        <strain evidence="2">ERTm3</strain>
    </source>
</reference>
<dbReference type="OrthoDB" id="2187509at2759"/>